<keyword evidence="1" id="KW-0802">TPR repeat</keyword>
<reference evidence="4" key="2">
    <citation type="submission" date="2020-04" db="EMBL/GenBank/DDBJ databases">
        <authorList>
            <consortium name="NCBI Genome Project"/>
        </authorList>
    </citation>
    <scope>NUCLEOTIDE SEQUENCE</scope>
    <source>
        <strain evidence="4">CBS 304.34</strain>
    </source>
</reference>
<dbReference type="InterPro" id="IPR019734">
    <property type="entry name" value="TPR_rpt"/>
</dbReference>
<dbReference type="SUPFAM" id="SSF48452">
    <property type="entry name" value="TPR-like"/>
    <property type="match status" value="1"/>
</dbReference>
<dbReference type="InterPro" id="IPR011990">
    <property type="entry name" value="TPR-like_helical_dom_sf"/>
</dbReference>
<name>A0A6A6Y1G1_9PEZI</name>
<dbReference type="AlphaFoldDB" id="A0A6A6Y1G1"/>
<evidence type="ECO:0000256" key="1">
    <source>
        <dbReference type="PROSITE-ProRule" id="PRU00339"/>
    </source>
</evidence>
<dbReference type="PANTHER" id="PTHR47689">
    <property type="entry name" value="TETRATRICOPEPTIDE REPEAT (TPR)-LIKE SUPERFAMILY PROTEIN"/>
    <property type="match status" value="1"/>
</dbReference>
<evidence type="ECO:0000313" key="2">
    <source>
        <dbReference type="EMBL" id="KAF2802479.1"/>
    </source>
</evidence>
<evidence type="ECO:0000313" key="4">
    <source>
        <dbReference type="RefSeq" id="XP_033569443.1"/>
    </source>
</evidence>
<reference evidence="2 4" key="1">
    <citation type="journal article" date="2020" name="Stud. Mycol.">
        <title>101 Dothideomycetes genomes: a test case for predicting lifestyles and emergence of pathogens.</title>
        <authorList>
            <person name="Haridas S."/>
            <person name="Albert R."/>
            <person name="Binder M."/>
            <person name="Bloem J."/>
            <person name="Labutti K."/>
            <person name="Salamov A."/>
            <person name="Andreopoulos B."/>
            <person name="Baker S."/>
            <person name="Barry K."/>
            <person name="Bills G."/>
            <person name="Bluhm B."/>
            <person name="Cannon C."/>
            <person name="Castanera R."/>
            <person name="Culley D."/>
            <person name="Daum C."/>
            <person name="Ezra D."/>
            <person name="Gonzalez J."/>
            <person name="Henrissat B."/>
            <person name="Kuo A."/>
            <person name="Liang C."/>
            <person name="Lipzen A."/>
            <person name="Lutzoni F."/>
            <person name="Magnuson J."/>
            <person name="Mondo S."/>
            <person name="Nolan M."/>
            <person name="Ohm R."/>
            <person name="Pangilinan J."/>
            <person name="Park H.-J."/>
            <person name="Ramirez L."/>
            <person name="Alfaro M."/>
            <person name="Sun H."/>
            <person name="Tritt A."/>
            <person name="Yoshinaga Y."/>
            <person name="Zwiers L.-H."/>
            <person name="Turgeon B."/>
            <person name="Goodwin S."/>
            <person name="Spatafora J."/>
            <person name="Crous P."/>
            <person name="Grigoriev I."/>
        </authorList>
    </citation>
    <scope>NUCLEOTIDE SEQUENCE</scope>
    <source>
        <strain evidence="2 4">CBS 304.34</strain>
    </source>
</reference>
<dbReference type="PROSITE" id="PS50005">
    <property type="entry name" value="TPR"/>
    <property type="match status" value="1"/>
</dbReference>
<dbReference type="EMBL" id="MU003723">
    <property type="protein sequence ID" value="KAF2802479.1"/>
    <property type="molecule type" value="Genomic_DNA"/>
</dbReference>
<accession>A0A6A6Y1G1</accession>
<dbReference type="PANTHER" id="PTHR47689:SF2">
    <property type="entry name" value="TETRATRICOPEPTIDE REPEAT (TPR)-LIKE SUPERFAMILY PROTEIN"/>
    <property type="match status" value="1"/>
</dbReference>
<organism evidence="2">
    <name type="scientific">Mytilinidion resinicola</name>
    <dbReference type="NCBI Taxonomy" id="574789"/>
    <lineage>
        <taxon>Eukaryota</taxon>
        <taxon>Fungi</taxon>
        <taxon>Dikarya</taxon>
        <taxon>Ascomycota</taxon>
        <taxon>Pezizomycotina</taxon>
        <taxon>Dothideomycetes</taxon>
        <taxon>Pleosporomycetidae</taxon>
        <taxon>Mytilinidiales</taxon>
        <taxon>Mytilinidiaceae</taxon>
        <taxon>Mytilinidion</taxon>
    </lineage>
</organism>
<gene>
    <name evidence="2 4" type="ORF">BDZ99DRAFT_527506</name>
</gene>
<dbReference type="OrthoDB" id="6161812at2759"/>
<dbReference type="Gene3D" id="1.25.40.10">
    <property type="entry name" value="Tetratricopeptide repeat domain"/>
    <property type="match status" value="1"/>
</dbReference>
<sequence length="269" mass="30207">MGVYADLSLAVLDNVPSETFREDEGLNRMLSQTYQYIAVSRIYTASPGALDHFKIITDLISAMALMRDPGKEEEAVSDWTRSYEAFGGIPGSTLIEQEWPAVHLALIYALRKDPADWQKGEDILLPVLKAREQKFGKDSNLSIVSGKVLHVLGDLRRSQGNLNEALDLFQRALGIFRATIGNNHYITADSCYRFAEQLIRTGKKDEANRLLEPSLKIYGDTPWYKPQASRSAFMKGKLLKSMGNDVEGDAQLQRAMTLRKEIVPDDHRS</sequence>
<dbReference type="Pfam" id="PF13424">
    <property type="entry name" value="TPR_12"/>
    <property type="match status" value="1"/>
</dbReference>
<reference evidence="4" key="3">
    <citation type="submission" date="2025-04" db="UniProtKB">
        <authorList>
            <consortium name="RefSeq"/>
        </authorList>
    </citation>
    <scope>IDENTIFICATION</scope>
    <source>
        <strain evidence="4">CBS 304.34</strain>
    </source>
</reference>
<proteinExistence type="predicted"/>
<feature type="repeat" description="TPR" evidence="1">
    <location>
        <begin position="146"/>
        <end position="179"/>
    </location>
</feature>
<protein>
    <recommendedName>
        <fullName evidence="5">TPR-like protein</fullName>
    </recommendedName>
</protein>
<dbReference type="RefSeq" id="XP_033569443.1">
    <property type="nucleotide sequence ID" value="XM_033726269.1"/>
</dbReference>
<dbReference type="GeneID" id="54467162"/>
<dbReference type="Proteomes" id="UP000504636">
    <property type="component" value="Unplaced"/>
</dbReference>
<evidence type="ECO:0000313" key="3">
    <source>
        <dbReference type="Proteomes" id="UP000504636"/>
    </source>
</evidence>
<evidence type="ECO:0008006" key="5">
    <source>
        <dbReference type="Google" id="ProtNLM"/>
    </source>
</evidence>
<keyword evidence="3" id="KW-1185">Reference proteome</keyword>